<evidence type="ECO:0000256" key="8">
    <source>
        <dbReference type="SAM" id="Phobius"/>
    </source>
</evidence>
<reference evidence="10" key="1">
    <citation type="submission" date="2020-02" db="EMBL/GenBank/DDBJ databases">
        <authorList>
            <person name="Meier V. D."/>
        </authorList>
    </citation>
    <scope>NUCLEOTIDE SEQUENCE</scope>
    <source>
        <strain evidence="10">AVDCRST_MAG73</strain>
    </source>
</reference>
<evidence type="ECO:0000256" key="5">
    <source>
        <dbReference type="ARBA" id="ARBA00022692"/>
    </source>
</evidence>
<gene>
    <name evidence="10" type="ORF">AVDCRST_MAG73-3038</name>
</gene>
<organism evidence="10">
    <name type="scientific">uncultured Thermomicrobiales bacterium</name>
    <dbReference type="NCBI Taxonomy" id="1645740"/>
    <lineage>
        <taxon>Bacteria</taxon>
        <taxon>Pseudomonadati</taxon>
        <taxon>Thermomicrobiota</taxon>
        <taxon>Thermomicrobia</taxon>
        <taxon>Thermomicrobiales</taxon>
        <taxon>environmental samples</taxon>
    </lineage>
</organism>
<feature type="transmembrane region" description="Helical" evidence="8">
    <location>
        <begin position="108"/>
        <end position="127"/>
    </location>
</feature>
<dbReference type="PANTHER" id="PTHR33908">
    <property type="entry name" value="MANNOSYLTRANSFERASE YKCB-RELATED"/>
    <property type="match status" value="1"/>
</dbReference>
<evidence type="ECO:0000256" key="2">
    <source>
        <dbReference type="ARBA" id="ARBA00022475"/>
    </source>
</evidence>
<feature type="transmembrane region" description="Helical" evidence="8">
    <location>
        <begin position="255"/>
        <end position="273"/>
    </location>
</feature>
<dbReference type="Pfam" id="PF13231">
    <property type="entry name" value="PMT_2"/>
    <property type="match status" value="1"/>
</dbReference>
<evidence type="ECO:0000256" key="7">
    <source>
        <dbReference type="ARBA" id="ARBA00023136"/>
    </source>
</evidence>
<dbReference type="EMBL" id="CADCWE010000203">
    <property type="protein sequence ID" value="CAA9553759.1"/>
    <property type="molecule type" value="Genomic_DNA"/>
</dbReference>
<dbReference type="GO" id="GO:0009103">
    <property type="term" value="P:lipopolysaccharide biosynthetic process"/>
    <property type="evidence" value="ECO:0007669"/>
    <property type="project" value="UniProtKB-ARBA"/>
</dbReference>
<evidence type="ECO:0000256" key="4">
    <source>
        <dbReference type="ARBA" id="ARBA00022679"/>
    </source>
</evidence>
<keyword evidence="7 8" id="KW-0472">Membrane</keyword>
<dbReference type="GO" id="GO:0016763">
    <property type="term" value="F:pentosyltransferase activity"/>
    <property type="evidence" value="ECO:0007669"/>
    <property type="project" value="TreeGrafter"/>
</dbReference>
<name>A0A6J4ULC4_9BACT</name>
<evidence type="ECO:0000256" key="6">
    <source>
        <dbReference type="ARBA" id="ARBA00022989"/>
    </source>
</evidence>
<keyword evidence="5 8" id="KW-0812">Transmembrane</keyword>
<dbReference type="GO" id="GO:0005886">
    <property type="term" value="C:plasma membrane"/>
    <property type="evidence" value="ECO:0007669"/>
    <property type="project" value="UniProtKB-SubCell"/>
</dbReference>
<protein>
    <recommendedName>
        <fullName evidence="9">Glycosyltransferase RgtA/B/C/D-like domain-containing protein</fullName>
    </recommendedName>
</protein>
<accession>A0A6J4ULC4</accession>
<feature type="transmembrane region" description="Helical" evidence="8">
    <location>
        <begin position="424"/>
        <end position="445"/>
    </location>
</feature>
<feature type="transmembrane region" description="Helical" evidence="8">
    <location>
        <begin position="34"/>
        <end position="50"/>
    </location>
</feature>
<dbReference type="InterPro" id="IPR038731">
    <property type="entry name" value="RgtA/B/C-like"/>
</dbReference>
<feature type="transmembrane region" description="Helical" evidence="8">
    <location>
        <begin position="133"/>
        <end position="152"/>
    </location>
</feature>
<keyword evidence="2" id="KW-1003">Cell membrane</keyword>
<feature type="transmembrane region" description="Helical" evidence="8">
    <location>
        <begin position="390"/>
        <end position="412"/>
    </location>
</feature>
<evidence type="ECO:0000256" key="3">
    <source>
        <dbReference type="ARBA" id="ARBA00022676"/>
    </source>
</evidence>
<comment type="subcellular location">
    <subcellularLocation>
        <location evidence="1">Cell membrane</location>
        <topology evidence="1">Multi-pass membrane protein</topology>
    </subcellularLocation>
</comment>
<keyword evidence="6 8" id="KW-1133">Transmembrane helix</keyword>
<evidence type="ECO:0000256" key="1">
    <source>
        <dbReference type="ARBA" id="ARBA00004651"/>
    </source>
</evidence>
<dbReference type="PANTHER" id="PTHR33908:SF3">
    <property type="entry name" value="UNDECAPRENYL PHOSPHATE-ALPHA-4-AMINO-4-DEOXY-L-ARABINOSE ARABINOSYL TRANSFERASE"/>
    <property type="match status" value="1"/>
</dbReference>
<proteinExistence type="predicted"/>
<sequence>MRGLMGERDGSKRGPRWVPRRIGAIGSAIGWERAALGAVLAFALAIRLLWLHRVPANLTADEADNLRVVLRIWEQGQPGFFGLDWKPAPAFSTHLMSWFMRVFGDGQFGVRSASAILSAVALVPFYALARRVVGIPAALAGAVLLASGRWYLHFSRSGWENVQVGLFALVAGWALTVAWERGQRRWYVLAGGAAALGLYGYFAGRLILPALLATAPLAWWTTRRRGTVRPLTGRSGPLRVRTLPLGERRRDRDVLVGYALVAATAILLFLPQARTIRRNWDHFNQRTAVVNIMNTPLPYLGEETRGGLLLLQLERTVSGYVLLDGSLFNHGRYSPPGRAIYDRFTGVLFVAGLALGVVRWRKTALWWTLLWIPLLGTQVLTSGTPDAARAVGAAPFVYLFVALALDAVVGLPRRLIRTPRWRPFARRATLVAVGVMVAAVAAWNVRDYADWIATPDALRVREPAVTYADYPVWRDTVRCELSGGVLRVAGDGHRSCADPVEVAVGDPVADR</sequence>
<evidence type="ECO:0000313" key="10">
    <source>
        <dbReference type="EMBL" id="CAA9553759.1"/>
    </source>
</evidence>
<evidence type="ECO:0000259" key="9">
    <source>
        <dbReference type="Pfam" id="PF13231"/>
    </source>
</evidence>
<feature type="domain" description="Glycosyltransferase RgtA/B/C/D-like" evidence="9">
    <location>
        <begin position="92"/>
        <end position="220"/>
    </location>
</feature>
<dbReference type="InterPro" id="IPR050297">
    <property type="entry name" value="LipidA_mod_glycosyltrf_83"/>
</dbReference>
<keyword evidence="3" id="KW-0328">Glycosyltransferase</keyword>
<dbReference type="GO" id="GO:0010041">
    <property type="term" value="P:response to iron(III) ion"/>
    <property type="evidence" value="ECO:0007669"/>
    <property type="project" value="TreeGrafter"/>
</dbReference>
<feature type="transmembrane region" description="Helical" evidence="8">
    <location>
        <begin position="365"/>
        <end position="384"/>
    </location>
</feature>
<feature type="transmembrane region" description="Helical" evidence="8">
    <location>
        <begin position="159"/>
        <end position="179"/>
    </location>
</feature>
<dbReference type="AlphaFoldDB" id="A0A6J4ULC4"/>
<keyword evidence="4" id="KW-0808">Transferase</keyword>